<evidence type="ECO:0000313" key="4">
    <source>
        <dbReference type="EMBL" id="PIC18845.1"/>
    </source>
</evidence>
<dbReference type="GO" id="GO:0006487">
    <property type="term" value="P:protein N-linked glycosylation"/>
    <property type="evidence" value="ECO:0007669"/>
    <property type="project" value="TreeGrafter"/>
</dbReference>
<name>A0A2G5SUQ2_9PELO</name>
<feature type="domain" description="Glycosyl hydrolase family 63 C-terminal" evidence="3">
    <location>
        <begin position="506"/>
        <end position="603"/>
    </location>
</feature>
<feature type="region of interest" description="Disordered" evidence="1">
    <location>
        <begin position="1"/>
        <end position="43"/>
    </location>
</feature>
<dbReference type="STRING" id="1611254.A0A2G5SUQ2"/>
<protein>
    <recommendedName>
        <fullName evidence="3">Glycosyl hydrolase family 63 C-terminal domain-containing protein</fullName>
    </recommendedName>
</protein>
<dbReference type="OrthoDB" id="5792048at2759"/>
<dbReference type="Gene3D" id="1.50.10.10">
    <property type="match status" value="1"/>
</dbReference>
<dbReference type="GO" id="GO:0009311">
    <property type="term" value="P:oligosaccharide metabolic process"/>
    <property type="evidence" value="ECO:0007669"/>
    <property type="project" value="InterPro"/>
</dbReference>
<gene>
    <name evidence="4" type="primary">Cni-R03E9.2</name>
    <name evidence="4" type="synonym">Cnig_chr_X.g24596</name>
    <name evidence="4" type="ORF">B9Z55_024596</name>
</gene>
<dbReference type="InterPro" id="IPR012341">
    <property type="entry name" value="6hp_glycosidase-like_sf"/>
</dbReference>
<evidence type="ECO:0000256" key="2">
    <source>
        <dbReference type="SAM" id="Phobius"/>
    </source>
</evidence>
<dbReference type="GO" id="GO:0005789">
    <property type="term" value="C:endoplasmic reticulum membrane"/>
    <property type="evidence" value="ECO:0007669"/>
    <property type="project" value="TreeGrafter"/>
</dbReference>
<keyword evidence="2" id="KW-1133">Transmembrane helix</keyword>
<dbReference type="PANTHER" id="PTHR10412:SF16">
    <property type="entry name" value="GLYCOSYL HYDROLASE FAMILY 63 C-TERMINAL DOMAIN-CONTAINING PROTEIN"/>
    <property type="match status" value="1"/>
</dbReference>
<keyword evidence="2" id="KW-0472">Membrane</keyword>
<dbReference type="EMBL" id="PDUG01000006">
    <property type="protein sequence ID" value="PIC18845.1"/>
    <property type="molecule type" value="Genomic_DNA"/>
</dbReference>
<sequence>MAKNASEPTGNNSQKSPTEESGSTTTNNEKNKPVKTESGNPKIDSLSMPVKLTVLLAIGALLSVVASFGVQFYNDTYVRPVQQDRTFPFLGGKETNGTRLRILQAPSSQRPLLQLSEPDRPWNPSFVVEVLVNETVFPLNAFQERVYETPDVYNGGKLTVKYDEFSLTIAHIIYPNSTIGFHVNSNGKPLNGSEENLELKISGRGVKWIKIPLTPAGNYYQTFPSTQEEAFTNHEEIKNDIANLEERWNKKFDEWFASTGQQNLPAAYIEIMKAAYSMVANSLSVVQNFPMMGKHGFFVDEVNYFFLMPINITYTTLDEQFFAIMTLSKLNVEDTMRVIRSYISLSNELGHMANRLVFGTVELFPIQSPTLFQVFEELLSNPKFDNEYQEIIENLEYIAEHTWKNSIGKGGLKDVKWTGDSRGVFDLEPATSKNTSSLELLCLLEDMSQVMKQVYKKVGDDKNSAKWEKRATDIHEAMVNHWDNEKKEYGDIVNGKIEKGPWPHVPLILGVVKEDSETLGQLLKNLQDDPNFTQLGLQTSEEQGIAVSTNYLLLRSLKHYAGLSGPSQEIAHRMYSVLKNNMAAAIARAHRAEKSFFGRYDKNMRPLGPKENLDGTLVFSIMSSP</sequence>
<reference evidence="5" key="1">
    <citation type="submission" date="2017-10" db="EMBL/GenBank/DDBJ databases">
        <title>Rapid genome shrinkage in a self-fertile nematode reveals novel sperm competition proteins.</title>
        <authorList>
            <person name="Yin D."/>
            <person name="Schwarz E.M."/>
            <person name="Thomas C.G."/>
            <person name="Felde R.L."/>
            <person name="Korf I.F."/>
            <person name="Cutter A.D."/>
            <person name="Schartner C.M."/>
            <person name="Ralston E.J."/>
            <person name="Meyer B.J."/>
            <person name="Haag E.S."/>
        </authorList>
    </citation>
    <scope>NUCLEOTIDE SEQUENCE [LARGE SCALE GENOMIC DNA]</scope>
    <source>
        <strain evidence="5">JU1422</strain>
    </source>
</reference>
<feature type="compositionally biased region" description="Low complexity" evidence="1">
    <location>
        <begin position="15"/>
        <end position="28"/>
    </location>
</feature>
<dbReference type="GO" id="GO:0004573">
    <property type="term" value="F:Glc3Man9GlcNAc2 oligosaccharide glucosidase activity"/>
    <property type="evidence" value="ECO:0007669"/>
    <property type="project" value="InterPro"/>
</dbReference>
<accession>A0A2G5SUQ2</accession>
<organism evidence="4 5">
    <name type="scientific">Caenorhabditis nigoni</name>
    <dbReference type="NCBI Taxonomy" id="1611254"/>
    <lineage>
        <taxon>Eukaryota</taxon>
        <taxon>Metazoa</taxon>
        <taxon>Ecdysozoa</taxon>
        <taxon>Nematoda</taxon>
        <taxon>Chromadorea</taxon>
        <taxon>Rhabditida</taxon>
        <taxon>Rhabditina</taxon>
        <taxon>Rhabditomorpha</taxon>
        <taxon>Rhabditoidea</taxon>
        <taxon>Rhabditidae</taxon>
        <taxon>Peloderinae</taxon>
        <taxon>Caenorhabditis</taxon>
    </lineage>
</organism>
<dbReference type="InterPro" id="IPR004888">
    <property type="entry name" value="Glycoside_hydrolase_63"/>
</dbReference>
<keyword evidence="5" id="KW-1185">Reference proteome</keyword>
<evidence type="ECO:0000313" key="5">
    <source>
        <dbReference type="Proteomes" id="UP000230233"/>
    </source>
</evidence>
<feature type="compositionally biased region" description="Polar residues" evidence="1">
    <location>
        <begin position="1"/>
        <end position="14"/>
    </location>
</feature>
<dbReference type="AlphaFoldDB" id="A0A2G5SUQ2"/>
<dbReference type="SUPFAM" id="SSF48208">
    <property type="entry name" value="Six-hairpin glycosidases"/>
    <property type="match status" value="1"/>
</dbReference>
<dbReference type="Pfam" id="PF03200">
    <property type="entry name" value="Glyco_hydro_63"/>
    <property type="match status" value="1"/>
</dbReference>
<dbReference type="PANTHER" id="PTHR10412">
    <property type="entry name" value="MANNOSYL-OLIGOSACCHARIDE GLUCOSIDASE"/>
    <property type="match status" value="1"/>
</dbReference>
<dbReference type="InterPro" id="IPR031335">
    <property type="entry name" value="Glyco_hydro_63_C"/>
</dbReference>
<dbReference type="InterPro" id="IPR008928">
    <property type="entry name" value="6-hairpin_glycosidase_sf"/>
</dbReference>
<evidence type="ECO:0000259" key="3">
    <source>
        <dbReference type="Pfam" id="PF03200"/>
    </source>
</evidence>
<dbReference type="FunFam" id="1.50.10.10:FF:000101">
    <property type="entry name" value="Protein CBG10878"/>
    <property type="match status" value="1"/>
</dbReference>
<evidence type="ECO:0000256" key="1">
    <source>
        <dbReference type="SAM" id="MobiDB-lite"/>
    </source>
</evidence>
<proteinExistence type="predicted"/>
<dbReference type="Proteomes" id="UP000230233">
    <property type="component" value="Chromosome X"/>
</dbReference>
<comment type="caution">
    <text evidence="4">The sequence shown here is derived from an EMBL/GenBank/DDBJ whole genome shotgun (WGS) entry which is preliminary data.</text>
</comment>
<feature type="transmembrane region" description="Helical" evidence="2">
    <location>
        <begin position="52"/>
        <end position="73"/>
    </location>
</feature>
<keyword evidence="2" id="KW-0812">Transmembrane</keyword>